<proteinExistence type="predicted"/>
<dbReference type="EnsemblMetazoa" id="CLYHEMT001290.1">
    <property type="protein sequence ID" value="CLYHEMP001290.1"/>
    <property type="gene ID" value="CLYHEMG001290"/>
</dbReference>
<accession>A0A7M5TSS4</accession>
<dbReference type="AlphaFoldDB" id="A0A7M5TSS4"/>
<dbReference type="GeneID" id="136807166"/>
<organism evidence="2 3">
    <name type="scientific">Clytia hemisphaerica</name>
    <dbReference type="NCBI Taxonomy" id="252671"/>
    <lineage>
        <taxon>Eukaryota</taxon>
        <taxon>Metazoa</taxon>
        <taxon>Cnidaria</taxon>
        <taxon>Hydrozoa</taxon>
        <taxon>Hydroidolina</taxon>
        <taxon>Leptothecata</taxon>
        <taxon>Obeliida</taxon>
        <taxon>Clytiidae</taxon>
        <taxon>Clytia</taxon>
    </lineage>
</organism>
<dbReference type="RefSeq" id="XP_066919847.1">
    <property type="nucleotide sequence ID" value="XM_067063746.1"/>
</dbReference>
<evidence type="ECO:0008006" key="4">
    <source>
        <dbReference type="Google" id="ProtNLM"/>
    </source>
</evidence>
<evidence type="ECO:0000313" key="2">
    <source>
        <dbReference type="EnsemblMetazoa" id="CLYHEMP001290.1"/>
    </source>
</evidence>
<feature type="signal peptide" evidence="1">
    <location>
        <begin position="1"/>
        <end position="19"/>
    </location>
</feature>
<reference evidence="2" key="1">
    <citation type="submission" date="2021-01" db="UniProtKB">
        <authorList>
            <consortium name="EnsemblMetazoa"/>
        </authorList>
    </citation>
    <scope>IDENTIFICATION</scope>
</reference>
<sequence length="192" mass="22327">MKLAWVWFTLAIVVEISRAQKCKARKPKNRHGVEPILLIDKETQLKFDNYLTTIPVLGTEWKVSFYLKYYQNNPNNQGTSTFFMEDSTGNKRPTINGHAGNSRIHVYHFVDGSEKAFTYPLTLNVYHFIEMEQRYISGGNYEFRFSVDGVVIQTSLLTQDIHLRYDVKLYAANKNIPTSPAYIKQLEFVNIF</sequence>
<evidence type="ECO:0000313" key="3">
    <source>
        <dbReference type="Proteomes" id="UP000594262"/>
    </source>
</evidence>
<dbReference type="Proteomes" id="UP000594262">
    <property type="component" value="Unplaced"/>
</dbReference>
<keyword evidence="1" id="KW-0732">Signal</keyword>
<name>A0A7M5TSS4_9CNID</name>
<evidence type="ECO:0000256" key="1">
    <source>
        <dbReference type="SAM" id="SignalP"/>
    </source>
</evidence>
<protein>
    <recommendedName>
        <fullName evidence="4">Cnidarian restricted protein</fullName>
    </recommendedName>
</protein>
<keyword evidence="3" id="KW-1185">Reference proteome</keyword>
<feature type="chain" id="PRO_5029691663" description="Cnidarian restricted protein" evidence="1">
    <location>
        <begin position="20"/>
        <end position="192"/>
    </location>
</feature>